<feature type="transmembrane region" description="Helical" evidence="6">
    <location>
        <begin position="388"/>
        <end position="411"/>
    </location>
</feature>
<protein>
    <submittedName>
        <fullName evidence="8">MFS transporter</fullName>
    </submittedName>
</protein>
<feature type="domain" description="Major facilitator superfamily (MFS) profile" evidence="7">
    <location>
        <begin position="43"/>
        <end position="442"/>
    </location>
</feature>
<dbReference type="Gene3D" id="1.20.1250.20">
    <property type="entry name" value="MFS general substrate transporter like domains"/>
    <property type="match status" value="2"/>
</dbReference>
<keyword evidence="9" id="KW-1185">Reference proteome</keyword>
<evidence type="ECO:0000313" key="9">
    <source>
        <dbReference type="Proteomes" id="UP001310290"/>
    </source>
</evidence>
<sequence>MAVTPDAVPLGEATAHTPAPPLPPASPGPADRSETAPARLVLGLALAQFGTYLAVLTPVVVTLALRVNQIVPEADRGAALGRVLSVGALLAMLGNPVFGALSDRTTSRFGRRRPWLLGGMTAGLTGLLVVALGTGLTTLMLGWALAQLGINATLAALTSCVPDLIPDRQRARVSGIVGMTLSLSLVAGAGLARLFSGSLFLAFLVPGLIGLASVGFLTMIIKDRDRPARAGTFEPYGVKELLRSFWVDPRRHPDFMWNFVGRFLVFTGVACVTSYSVYFLMDRMGYDGVEVADRFFVGTLVMVAATVVGSIVGGQLSDRSGRRKPYVLGSSLGMAVGLALVATAQTFGAYLLAMVVFGFAEGLYLSVDMALAAAVLPDPEESAKDMGVLNIGNALPQSLVPIIAPGLLAVGGGGSNYSALFLFGAVASIAGALAVQFVRSVK</sequence>
<evidence type="ECO:0000256" key="5">
    <source>
        <dbReference type="SAM" id="MobiDB-lite"/>
    </source>
</evidence>
<feature type="transmembrane region" description="Helical" evidence="6">
    <location>
        <begin position="40"/>
        <end position="67"/>
    </location>
</feature>
<evidence type="ECO:0000259" key="7">
    <source>
        <dbReference type="PROSITE" id="PS50850"/>
    </source>
</evidence>
<evidence type="ECO:0000256" key="1">
    <source>
        <dbReference type="ARBA" id="ARBA00004651"/>
    </source>
</evidence>
<proteinExistence type="predicted"/>
<gene>
    <name evidence="8" type="ORF">QBA35_23785</name>
</gene>
<feature type="compositionally biased region" description="Pro residues" evidence="5">
    <location>
        <begin position="18"/>
        <end position="27"/>
    </location>
</feature>
<dbReference type="Pfam" id="PF07690">
    <property type="entry name" value="MFS_1"/>
    <property type="match status" value="1"/>
</dbReference>
<feature type="transmembrane region" description="Helical" evidence="6">
    <location>
        <begin position="114"/>
        <end position="134"/>
    </location>
</feature>
<evidence type="ECO:0000256" key="6">
    <source>
        <dbReference type="SAM" id="Phobius"/>
    </source>
</evidence>
<evidence type="ECO:0000256" key="4">
    <source>
        <dbReference type="ARBA" id="ARBA00023136"/>
    </source>
</evidence>
<dbReference type="PROSITE" id="PS50850">
    <property type="entry name" value="MFS"/>
    <property type="match status" value="1"/>
</dbReference>
<feature type="region of interest" description="Disordered" evidence="5">
    <location>
        <begin position="1"/>
        <end position="34"/>
    </location>
</feature>
<comment type="caution">
    <text evidence="8">The sequence shown here is derived from an EMBL/GenBank/DDBJ whole genome shotgun (WGS) entry which is preliminary data.</text>
</comment>
<evidence type="ECO:0000256" key="2">
    <source>
        <dbReference type="ARBA" id="ARBA00022692"/>
    </source>
</evidence>
<accession>A0ABU8ARK0</accession>
<dbReference type="InterPro" id="IPR036259">
    <property type="entry name" value="MFS_trans_sf"/>
</dbReference>
<feature type="transmembrane region" description="Helical" evidence="6">
    <location>
        <begin position="198"/>
        <end position="221"/>
    </location>
</feature>
<keyword evidence="4 6" id="KW-0472">Membrane</keyword>
<name>A0ABU8ARK0_9ACTN</name>
<dbReference type="RefSeq" id="WP_334659651.1">
    <property type="nucleotide sequence ID" value="NZ_JARULZ010000001.1"/>
</dbReference>
<evidence type="ECO:0000313" key="8">
    <source>
        <dbReference type="EMBL" id="MEH0636315.1"/>
    </source>
</evidence>
<dbReference type="PANTHER" id="PTHR23528:SF1">
    <property type="entry name" value="MAJOR FACILITATOR SUPERFAMILY (MFS) PROFILE DOMAIN-CONTAINING PROTEIN"/>
    <property type="match status" value="1"/>
</dbReference>
<feature type="transmembrane region" description="Helical" evidence="6">
    <location>
        <begin position="79"/>
        <end position="102"/>
    </location>
</feature>
<feature type="transmembrane region" description="Helical" evidence="6">
    <location>
        <begin position="350"/>
        <end position="376"/>
    </location>
</feature>
<feature type="transmembrane region" description="Helical" evidence="6">
    <location>
        <begin position="140"/>
        <end position="161"/>
    </location>
</feature>
<evidence type="ECO:0000256" key="3">
    <source>
        <dbReference type="ARBA" id="ARBA00022989"/>
    </source>
</evidence>
<dbReference type="SUPFAM" id="SSF103473">
    <property type="entry name" value="MFS general substrate transporter"/>
    <property type="match status" value="1"/>
</dbReference>
<dbReference type="PANTHER" id="PTHR23528">
    <property type="match status" value="1"/>
</dbReference>
<keyword evidence="3 6" id="KW-1133">Transmembrane helix</keyword>
<dbReference type="InterPro" id="IPR020846">
    <property type="entry name" value="MFS_dom"/>
</dbReference>
<dbReference type="InterPro" id="IPR011701">
    <property type="entry name" value="MFS"/>
</dbReference>
<feature type="transmembrane region" description="Helical" evidence="6">
    <location>
        <begin position="173"/>
        <end position="192"/>
    </location>
</feature>
<reference evidence="8" key="1">
    <citation type="submission" date="2023-04" db="EMBL/GenBank/DDBJ databases">
        <title>Genomic diversity of scab-causing Streptomyces spp. in the province of Quebec, Canada.</title>
        <authorList>
            <person name="Biessy A."/>
            <person name="Cadieux M."/>
            <person name="Ciotola M."/>
            <person name="Filion M."/>
        </authorList>
    </citation>
    <scope>NUCLEOTIDE SEQUENCE</scope>
    <source>
        <strain evidence="8">B21-115</strain>
    </source>
</reference>
<comment type="subcellular location">
    <subcellularLocation>
        <location evidence="1">Cell membrane</location>
        <topology evidence="1">Multi-pass membrane protein</topology>
    </subcellularLocation>
</comment>
<keyword evidence="2 6" id="KW-0812">Transmembrane</keyword>
<feature type="transmembrane region" description="Helical" evidence="6">
    <location>
        <begin position="417"/>
        <end position="438"/>
    </location>
</feature>
<organism evidence="8 9">
    <name type="scientific">Streptomyces bottropensis</name>
    <dbReference type="NCBI Taxonomy" id="42235"/>
    <lineage>
        <taxon>Bacteria</taxon>
        <taxon>Bacillati</taxon>
        <taxon>Actinomycetota</taxon>
        <taxon>Actinomycetes</taxon>
        <taxon>Kitasatosporales</taxon>
        <taxon>Streptomycetaceae</taxon>
        <taxon>Streptomyces</taxon>
    </lineage>
</organism>
<feature type="transmembrane region" description="Helical" evidence="6">
    <location>
        <begin position="259"/>
        <end position="280"/>
    </location>
</feature>
<dbReference type="Proteomes" id="UP001310290">
    <property type="component" value="Unassembled WGS sequence"/>
</dbReference>
<feature type="transmembrane region" description="Helical" evidence="6">
    <location>
        <begin position="326"/>
        <end position="344"/>
    </location>
</feature>
<feature type="transmembrane region" description="Helical" evidence="6">
    <location>
        <begin position="295"/>
        <end position="314"/>
    </location>
</feature>
<dbReference type="EMBL" id="JARULZ010000001">
    <property type="protein sequence ID" value="MEH0636315.1"/>
    <property type="molecule type" value="Genomic_DNA"/>
</dbReference>